<feature type="compositionally biased region" description="Polar residues" evidence="1">
    <location>
        <begin position="218"/>
        <end position="227"/>
    </location>
</feature>
<reference evidence="2 3" key="1">
    <citation type="journal article" date="2016" name="Biochim. Biophys. Acta">
        <title>Characterization of red-shifted phycobilisomes isolated from the chlorophyll f-containing cyanobacterium Halomicronema hongdechloris.</title>
        <authorList>
            <person name="Li Y."/>
            <person name="Lin Y."/>
            <person name="Garvey C.J."/>
            <person name="Birch D."/>
            <person name="Corkery R.W."/>
            <person name="Loughlin P.C."/>
            <person name="Scheer H."/>
            <person name="Willows R.D."/>
            <person name="Chen M."/>
        </authorList>
    </citation>
    <scope>NUCLEOTIDE SEQUENCE [LARGE SCALE GENOMIC DNA]</scope>
    <source>
        <strain evidence="2 3">C2206</strain>
    </source>
</reference>
<dbReference type="RefSeq" id="WP_080807504.1">
    <property type="nucleotide sequence ID" value="NZ_CP021983.2"/>
</dbReference>
<dbReference type="EMBL" id="CP021983">
    <property type="protein sequence ID" value="ASC70388.1"/>
    <property type="molecule type" value="Genomic_DNA"/>
</dbReference>
<dbReference type="AlphaFoldDB" id="A0A1Z3HJB2"/>
<feature type="compositionally biased region" description="Basic and acidic residues" evidence="1">
    <location>
        <begin position="184"/>
        <end position="197"/>
    </location>
</feature>
<proteinExistence type="predicted"/>
<evidence type="ECO:0000313" key="3">
    <source>
        <dbReference type="Proteomes" id="UP000191901"/>
    </source>
</evidence>
<dbReference type="OrthoDB" id="570032at2"/>
<feature type="region of interest" description="Disordered" evidence="1">
    <location>
        <begin position="55"/>
        <end position="78"/>
    </location>
</feature>
<dbReference type="Proteomes" id="UP000191901">
    <property type="component" value="Chromosome"/>
</dbReference>
<organism evidence="2 3">
    <name type="scientific">Halomicronema hongdechloris C2206</name>
    <dbReference type="NCBI Taxonomy" id="1641165"/>
    <lineage>
        <taxon>Bacteria</taxon>
        <taxon>Bacillati</taxon>
        <taxon>Cyanobacteriota</taxon>
        <taxon>Cyanophyceae</taxon>
        <taxon>Nodosilineales</taxon>
        <taxon>Nodosilineaceae</taxon>
        <taxon>Halomicronema</taxon>
    </lineage>
</organism>
<keyword evidence="3" id="KW-1185">Reference proteome</keyword>
<feature type="compositionally biased region" description="Acidic residues" evidence="1">
    <location>
        <begin position="62"/>
        <end position="74"/>
    </location>
</feature>
<protein>
    <submittedName>
        <fullName evidence="2">Uncharacterized protein</fullName>
    </submittedName>
</protein>
<evidence type="ECO:0000256" key="1">
    <source>
        <dbReference type="SAM" id="MobiDB-lite"/>
    </source>
</evidence>
<dbReference type="STRING" id="1641165.XM38_08085"/>
<evidence type="ECO:0000313" key="2">
    <source>
        <dbReference type="EMBL" id="ASC70388.1"/>
    </source>
</evidence>
<gene>
    <name evidence="2" type="ORF">XM38_013260</name>
</gene>
<feature type="region of interest" description="Disordered" evidence="1">
    <location>
        <begin position="488"/>
        <end position="510"/>
    </location>
</feature>
<feature type="region of interest" description="Disordered" evidence="1">
    <location>
        <begin position="158"/>
        <end position="227"/>
    </location>
</feature>
<sequence length="510" mass="56334">MQAVVNPGEAKQIEQDYAHTTLASSEIAAVTAQSTAEAVQAFIQMLRDRLQAARKRENAEAQTDEQWDGLDELPQDTPEPIEIKLGREIVYREGYADKDPIDKLSLNKLKLLQAALDVSAQTEDAITSDVKGTINIKAGDELVYRLSKGAVEVNQLHPSSAANQQEDPALEVDQSSIKTADVSPEVRERAKTKEHETPSPLPESVVPSSITTPEPAIPNQQPLAAQPLKSHSPNVVSILEVLDRQNQQVVETATRQWMQQTTRVMRRSSQQLTDKVVAIAANIRSRQVASTAVDLLQKFGTTYSPGRGLYVAEKYSLNAKGRMVTITDREGTELMMFRKTRWGLDILKNEMVASQEADFLKARQQIHIQGLDGISSEPPMRSRQLGNLAPAADRGLTRDLTALALAKTARKLLDVIGSRPNVQGKRIFQGGSQYRIEETPNSLKLQAAERGTILSIDNGKIKSELTPQDITYFRFIDRELSQDLKLPAPATLTPLNPRQRHPPLELAAGE</sequence>
<accession>A0A1Z3HJB2</accession>
<dbReference type="KEGG" id="hhg:XM38_013260"/>
<name>A0A1Z3HJB2_9CYAN</name>